<dbReference type="SUPFAM" id="SSF54637">
    <property type="entry name" value="Thioesterase/thiol ester dehydrase-isomerase"/>
    <property type="match status" value="1"/>
</dbReference>
<evidence type="ECO:0000313" key="3">
    <source>
        <dbReference type="EMBL" id="AHC73514.1"/>
    </source>
</evidence>
<evidence type="ECO:0000256" key="1">
    <source>
        <dbReference type="ARBA" id="ARBA00005953"/>
    </source>
</evidence>
<dbReference type="PATRIC" id="fig|1401328.3.peg.278"/>
<dbReference type="FunFam" id="3.10.129.10:FF:000004">
    <property type="entry name" value="Tol-pal system-associated acyl-CoA thioesterase"/>
    <property type="match status" value="1"/>
</dbReference>
<dbReference type="AlphaFoldDB" id="V9TRI1"/>
<dbReference type="KEGG" id="efk:P856_287"/>
<dbReference type="InterPro" id="IPR050563">
    <property type="entry name" value="4-hydroxybenzoyl-CoA_TE"/>
</dbReference>
<dbReference type="Pfam" id="PF13279">
    <property type="entry name" value="4HBT_2"/>
    <property type="match status" value="1"/>
</dbReference>
<dbReference type="InterPro" id="IPR006684">
    <property type="entry name" value="YbgC/YbaW"/>
</dbReference>
<keyword evidence="4" id="KW-1185">Reference proteome</keyword>
<dbReference type="InterPro" id="IPR008272">
    <property type="entry name" value="HB-CoA_thioesterase_AS"/>
</dbReference>
<comment type="similarity">
    <text evidence="1">Belongs to the 4-hydroxybenzoyl-CoA thioesterase family.</text>
</comment>
<evidence type="ECO:0000313" key="4">
    <source>
        <dbReference type="Proteomes" id="UP000018700"/>
    </source>
</evidence>
<proteinExistence type="inferred from homology"/>
<evidence type="ECO:0000256" key="2">
    <source>
        <dbReference type="ARBA" id="ARBA00022801"/>
    </source>
</evidence>
<dbReference type="PANTHER" id="PTHR31793:SF37">
    <property type="entry name" value="ACYL-COA THIOESTER HYDROLASE YBGC"/>
    <property type="match status" value="1"/>
</dbReference>
<dbReference type="STRING" id="1401328.P856_287"/>
<dbReference type="eggNOG" id="COG0824">
    <property type="taxonomic scope" value="Bacteria"/>
</dbReference>
<name>V9TRI1_9PROT</name>
<reference evidence="3 4" key="1">
    <citation type="journal article" date="2013" name="PLoS ONE">
        <title>Bacterial endosymbiosis in a chordate host: long-term co-evolution and conservation of secondary metabolism.</title>
        <authorList>
            <person name="Kwan J.C."/>
            <person name="Schmidt E.W."/>
        </authorList>
    </citation>
    <scope>NUCLEOTIDE SEQUENCE [LARGE SCALE GENOMIC DNA]</scope>
    <source>
        <strain evidence="4">faulkneri L5</strain>
    </source>
</reference>
<dbReference type="NCBIfam" id="TIGR00051">
    <property type="entry name" value="YbgC/FadM family acyl-CoA thioesterase"/>
    <property type="match status" value="1"/>
</dbReference>
<dbReference type="PANTHER" id="PTHR31793">
    <property type="entry name" value="4-HYDROXYBENZOYL-COA THIOESTERASE FAMILY MEMBER"/>
    <property type="match status" value="1"/>
</dbReference>
<sequence>MALVVLIFIIKKNYRYPTMICVKGGAETMSESFRFSVRVYYEDTDASGVVYHATYLHYAERARTEFLRTKGIEQRVMRKVENFAFMVRRCTVDYRAPALLDDALEVLTRFTFARGAVLKVVQEVIRRGESKPLVVIDLVIAGVNERGRPVRLPQKICDMVIRANQSKEL</sequence>
<accession>V9TRI1</accession>
<dbReference type="EMBL" id="CP006745">
    <property type="protein sequence ID" value="AHC73514.1"/>
    <property type="molecule type" value="Genomic_DNA"/>
</dbReference>
<keyword evidence="2" id="KW-0378">Hydrolase</keyword>
<dbReference type="Gene3D" id="3.10.129.10">
    <property type="entry name" value="Hotdog Thioesterase"/>
    <property type="match status" value="1"/>
</dbReference>
<dbReference type="PROSITE" id="PS01328">
    <property type="entry name" value="4HBCOA_THIOESTERASE"/>
    <property type="match status" value="1"/>
</dbReference>
<dbReference type="CDD" id="cd00586">
    <property type="entry name" value="4HBT"/>
    <property type="match status" value="1"/>
</dbReference>
<dbReference type="Proteomes" id="UP000018700">
    <property type="component" value="Chromosome"/>
</dbReference>
<dbReference type="HOGENOM" id="CLU_101141_7_0_5"/>
<organism evidence="3 4">
    <name type="scientific">Candidatus Endolissoclinum faulkneri L5</name>
    <dbReference type="NCBI Taxonomy" id="1401328"/>
    <lineage>
        <taxon>Bacteria</taxon>
        <taxon>Pseudomonadati</taxon>
        <taxon>Pseudomonadota</taxon>
        <taxon>Alphaproteobacteria</taxon>
        <taxon>Rhodospirillales</taxon>
        <taxon>Rhodospirillaceae</taxon>
        <taxon>Candidatus Endolissoclinum</taxon>
    </lineage>
</organism>
<dbReference type="GO" id="GO:0047617">
    <property type="term" value="F:fatty acyl-CoA hydrolase activity"/>
    <property type="evidence" value="ECO:0007669"/>
    <property type="project" value="TreeGrafter"/>
</dbReference>
<protein>
    <submittedName>
        <fullName evidence="3">Tol-pal system-associated acyl-CoA thioesterase</fullName>
    </submittedName>
</protein>
<gene>
    <name evidence="3" type="primary">ybgC</name>
    <name evidence="3" type="ORF">P856_287</name>
</gene>
<dbReference type="InterPro" id="IPR029069">
    <property type="entry name" value="HotDog_dom_sf"/>
</dbReference>